<comment type="caution">
    <text evidence="2">The sequence shown here is derived from an EMBL/GenBank/DDBJ whole genome shotgun (WGS) entry which is preliminary data.</text>
</comment>
<dbReference type="Proteomes" id="UP000068164">
    <property type="component" value="Unassembled WGS sequence"/>
</dbReference>
<evidence type="ECO:0000313" key="3">
    <source>
        <dbReference type="Proteomes" id="UP000068164"/>
    </source>
</evidence>
<accession>A0A109JVL5</accession>
<proteinExistence type="predicted"/>
<organism evidence="2 3">
    <name type="scientific">Rhizobium altiplani</name>
    <dbReference type="NCBI Taxonomy" id="1864509"/>
    <lineage>
        <taxon>Bacteria</taxon>
        <taxon>Pseudomonadati</taxon>
        <taxon>Pseudomonadota</taxon>
        <taxon>Alphaproteobacteria</taxon>
        <taxon>Hyphomicrobiales</taxon>
        <taxon>Rhizobiaceae</taxon>
        <taxon>Rhizobium/Agrobacterium group</taxon>
        <taxon>Rhizobium</taxon>
    </lineage>
</organism>
<name>A0A109JVL5_9HYPH</name>
<feature type="compositionally biased region" description="Basic and acidic residues" evidence="1">
    <location>
        <begin position="142"/>
        <end position="156"/>
    </location>
</feature>
<protein>
    <submittedName>
        <fullName evidence="2">Uncharacterized protein</fullName>
    </submittedName>
</protein>
<keyword evidence="3" id="KW-1185">Reference proteome</keyword>
<evidence type="ECO:0000256" key="1">
    <source>
        <dbReference type="SAM" id="MobiDB-lite"/>
    </source>
</evidence>
<dbReference type="EMBL" id="LNCD01000049">
    <property type="protein sequence ID" value="KWV55918.1"/>
    <property type="molecule type" value="Genomic_DNA"/>
</dbReference>
<feature type="region of interest" description="Disordered" evidence="1">
    <location>
        <begin position="131"/>
        <end position="156"/>
    </location>
</feature>
<reference evidence="2 3" key="1">
    <citation type="submission" date="2015-11" db="EMBL/GenBank/DDBJ databases">
        <title>Draft Genome Sequence of the Strain BR 10423 (Rhizobium sp.) isolated from nodules of Mimosa pudica.</title>
        <authorList>
            <person name="Barauna A.C."/>
            <person name="Zilli J.E."/>
            <person name="Simoes-Araujo J.L."/>
            <person name="Reis V.M."/>
            <person name="James E.K."/>
            <person name="Reis F.B.Jr."/>
            <person name="Rouws L.F."/>
            <person name="Passos S.R."/>
            <person name="Gois S.R."/>
        </authorList>
    </citation>
    <scope>NUCLEOTIDE SEQUENCE [LARGE SCALE GENOMIC DNA]</scope>
    <source>
        <strain evidence="2 3">BR10423</strain>
    </source>
</reference>
<gene>
    <name evidence="2" type="ORF">AS026_36265</name>
</gene>
<dbReference type="AlphaFoldDB" id="A0A109JVL5"/>
<sequence length="156" mass="15996">MSEFLADTVRVGEAHGNDAAASAISLFPQGYSVSELRSDVALPNLSFSSHSDRSVSSESASGNNDTGLVTIGDYLFLDSGKAQSRAAGVRRMASRGSRAGQRVDSVDALGIEALAGGRKAGCDAGKGAFEPTAGSLAGRNASADRKSAWVEAKEIE</sequence>
<evidence type="ECO:0000313" key="2">
    <source>
        <dbReference type="EMBL" id="KWV55918.1"/>
    </source>
</evidence>